<protein>
    <recommendedName>
        <fullName evidence="4 5">Large ribosomal subunit protein bL20c</fullName>
    </recommendedName>
</protein>
<dbReference type="GO" id="GO:0003735">
    <property type="term" value="F:structural constituent of ribosome"/>
    <property type="evidence" value="ECO:0007669"/>
    <property type="project" value="InterPro"/>
</dbReference>
<dbReference type="Pfam" id="PF00453">
    <property type="entry name" value="Ribosomal_L20"/>
    <property type="match status" value="1"/>
</dbReference>
<keyword evidence="5 7" id="KW-0699">rRNA-binding</keyword>
<dbReference type="GO" id="GO:1990904">
    <property type="term" value="C:ribonucleoprotein complex"/>
    <property type="evidence" value="ECO:0007669"/>
    <property type="project" value="UniProtKB-KW"/>
</dbReference>
<dbReference type="InterPro" id="IPR035566">
    <property type="entry name" value="Ribosomal_protein_bL20_C"/>
</dbReference>
<keyword evidence="5 7" id="KW-0694">RNA-binding</keyword>
<dbReference type="GO" id="GO:0006412">
    <property type="term" value="P:translation"/>
    <property type="evidence" value="ECO:0007669"/>
    <property type="project" value="InterPro"/>
</dbReference>
<name>A0A0S2LNN5_JENMI</name>
<sequence length="113" mass="13494">MTRVKRVSYKKHKKTFKIVKSFRGAGSRLFRTAIQQKMKALRSAYNNRRKKKRNFRSLWISRIHAIVRNYGMNYNSFIQGMKKSSFILNRKILAQVSICDPEFFSKFIVLIKN</sequence>
<dbReference type="InterPro" id="IPR005813">
    <property type="entry name" value="Ribosomal_bL20"/>
</dbReference>
<dbReference type="PRINTS" id="PR00062">
    <property type="entry name" value="RIBOSOMALL20"/>
</dbReference>
<dbReference type="NCBIfam" id="TIGR01032">
    <property type="entry name" value="rplT_bact"/>
    <property type="match status" value="1"/>
</dbReference>
<dbReference type="GO" id="GO:0019843">
    <property type="term" value="F:rRNA binding"/>
    <property type="evidence" value="ECO:0007669"/>
    <property type="project" value="UniProtKB-UniRule"/>
</dbReference>
<keyword evidence="8" id="KW-0934">Plastid</keyword>
<evidence type="ECO:0000256" key="5">
    <source>
        <dbReference type="HAMAP-Rule" id="MF_00382"/>
    </source>
</evidence>
<keyword evidence="2 5" id="KW-0689">Ribosomal protein</keyword>
<dbReference type="FunFam" id="1.10.1900.20:FF:000001">
    <property type="entry name" value="50S ribosomal protein L20"/>
    <property type="match status" value="1"/>
</dbReference>
<evidence type="ECO:0000256" key="3">
    <source>
        <dbReference type="ARBA" id="ARBA00023274"/>
    </source>
</evidence>
<dbReference type="PANTHER" id="PTHR10986">
    <property type="entry name" value="39S RIBOSOMAL PROTEIN L20"/>
    <property type="match status" value="1"/>
</dbReference>
<dbReference type="GO" id="GO:0000027">
    <property type="term" value="P:ribosomal large subunit assembly"/>
    <property type="evidence" value="ECO:0007669"/>
    <property type="project" value="UniProtKB-UniRule"/>
</dbReference>
<comment type="function">
    <text evidence="5 7">Binds directly to 23S ribosomal RNA and is necessary for the in vitro assembly process of the 50S ribosomal subunit. It is not involved in the protein synthesizing functions of that subunit.</text>
</comment>
<accession>A0A0S2LNN5</accession>
<dbReference type="EMBL" id="KT625414">
    <property type="protein sequence ID" value="ALO62974.1"/>
    <property type="molecule type" value="Genomic_DNA"/>
</dbReference>
<proteinExistence type="inferred from homology"/>
<comment type="similarity">
    <text evidence="1 5 6">Belongs to the bacterial ribosomal protein bL20 family.</text>
</comment>
<evidence type="ECO:0000256" key="2">
    <source>
        <dbReference type="ARBA" id="ARBA00022980"/>
    </source>
</evidence>
<evidence type="ECO:0000256" key="6">
    <source>
        <dbReference type="RuleBase" id="RU000561"/>
    </source>
</evidence>
<dbReference type="RefSeq" id="YP_009184883.1">
    <property type="nucleotide sequence ID" value="NC_028582.1"/>
</dbReference>
<reference evidence="8" key="1">
    <citation type="journal article" date="2015" name="BMC Evol. Biol.">
        <title>Chloroplast phylogenomic analysis of chlorophyte green algae identifies a novel lineage sister to the Sphaeropleales (Chlorophyceae).</title>
        <authorList>
            <person name="Lemieux C."/>
            <person name="Vincent A.T."/>
            <person name="Labarre A."/>
            <person name="Otis C."/>
            <person name="Turmel M."/>
        </authorList>
    </citation>
    <scope>NUCLEOTIDE SEQUENCE</scope>
</reference>
<geneLocation type="chloroplast" evidence="8"/>
<comment type="subcellular location">
    <subcellularLocation>
        <location evidence="5">Plastid</location>
        <location evidence="5">Chloroplast</location>
    </subcellularLocation>
</comment>
<dbReference type="Gene3D" id="6.10.160.10">
    <property type="match status" value="1"/>
</dbReference>
<organism evidence="8">
    <name type="scientific">Jenufa minuta</name>
    <name type="common">Green alga</name>
    <dbReference type="NCBI Taxonomy" id="993092"/>
    <lineage>
        <taxon>Eukaryota</taxon>
        <taxon>Viridiplantae</taxon>
        <taxon>Chlorophyta</taxon>
        <taxon>core chlorophytes</taxon>
        <taxon>Chlorophyceae</taxon>
        <taxon>Jenufa</taxon>
    </lineage>
</organism>
<evidence type="ECO:0000313" key="8">
    <source>
        <dbReference type="EMBL" id="ALO62974.1"/>
    </source>
</evidence>
<dbReference type="SUPFAM" id="SSF74731">
    <property type="entry name" value="Ribosomal protein L20"/>
    <property type="match status" value="1"/>
</dbReference>
<dbReference type="GeneID" id="26378656"/>
<evidence type="ECO:0000256" key="1">
    <source>
        <dbReference type="ARBA" id="ARBA00007698"/>
    </source>
</evidence>
<evidence type="ECO:0000256" key="4">
    <source>
        <dbReference type="ARBA" id="ARBA00035295"/>
    </source>
</evidence>
<dbReference type="CDD" id="cd07026">
    <property type="entry name" value="Ribosomal_L20"/>
    <property type="match status" value="1"/>
</dbReference>
<dbReference type="HAMAP" id="MF_00382">
    <property type="entry name" value="Ribosomal_bL20"/>
    <property type="match status" value="1"/>
</dbReference>
<dbReference type="GO" id="GO:0009507">
    <property type="term" value="C:chloroplast"/>
    <property type="evidence" value="ECO:0007669"/>
    <property type="project" value="UniProtKB-SubCell"/>
</dbReference>
<keyword evidence="8" id="KW-0150">Chloroplast</keyword>
<evidence type="ECO:0000256" key="7">
    <source>
        <dbReference type="RuleBase" id="RU004311"/>
    </source>
</evidence>
<dbReference type="AlphaFoldDB" id="A0A0S2LNN5"/>
<dbReference type="GO" id="GO:0005840">
    <property type="term" value="C:ribosome"/>
    <property type="evidence" value="ECO:0007669"/>
    <property type="project" value="UniProtKB-KW"/>
</dbReference>
<dbReference type="Gene3D" id="1.10.1900.20">
    <property type="entry name" value="Ribosomal protein L20"/>
    <property type="match status" value="1"/>
</dbReference>
<keyword evidence="3 5" id="KW-0687">Ribonucleoprotein</keyword>
<gene>
    <name evidence="5 8" type="primary">rpl20</name>
</gene>